<sequence length="321" mass="37887">MNLIKESLHKHNKLVSWSNRKPWTFHTDEVHIINNLTCVTIDINKWEPCKCHENKTYFMCYSTANYHLIEKENDWCEALTYCRKHYIDLASINNKQVIESGANKTFWFGLMNNQWMWSAGQCCTFSNKNEVGTNRDCGAVRDEMRFYLCYSKDYTCMKGNKRIIYHQDRLTWEEAFDYCNKNHNGLLFISGNDTQKIVEQVLNVTVKDGGPFWIGLRQSRLFGFWIWATIDKVVEYQNWENGTTPKKPLSYHCGAIEGKQSYTWKHVDCQTKLPVLCVKDMNKTFYIMPPVTTVYTVQDVLEVILNRESDHELKSDDQTRR</sequence>
<evidence type="ECO:0000313" key="2">
    <source>
        <dbReference type="EMBL" id="KAK0150410.1"/>
    </source>
</evidence>
<dbReference type="Proteomes" id="UP001174136">
    <property type="component" value="Unassembled WGS sequence"/>
</dbReference>
<dbReference type="SUPFAM" id="SSF56436">
    <property type="entry name" value="C-type lectin-like"/>
    <property type="match status" value="2"/>
</dbReference>
<dbReference type="InterPro" id="IPR001304">
    <property type="entry name" value="C-type_lectin-like"/>
</dbReference>
<feature type="domain" description="C-type lectin" evidence="1">
    <location>
        <begin position="61"/>
        <end position="156"/>
    </location>
</feature>
<evidence type="ECO:0000259" key="1">
    <source>
        <dbReference type="PROSITE" id="PS50041"/>
    </source>
</evidence>
<feature type="domain" description="C-type lectin" evidence="1">
    <location>
        <begin position="158"/>
        <end position="278"/>
    </location>
</feature>
<dbReference type="PANTHER" id="PTHR45784:SF3">
    <property type="entry name" value="C-TYPE LECTIN DOMAIN FAMILY 4 MEMBER K-LIKE-RELATED"/>
    <property type="match status" value="1"/>
</dbReference>
<dbReference type="EMBL" id="JAOPHQ010001492">
    <property type="protein sequence ID" value="KAK0150410.1"/>
    <property type="molecule type" value="Genomic_DNA"/>
</dbReference>
<dbReference type="PROSITE" id="PS50041">
    <property type="entry name" value="C_TYPE_LECTIN_2"/>
    <property type="match status" value="2"/>
</dbReference>
<dbReference type="PANTHER" id="PTHR45784">
    <property type="entry name" value="C-TYPE LECTIN DOMAIN FAMILY 20 MEMBER A-RELATED"/>
    <property type="match status" value="1"/>
</dbReference>
<proteinExistence type="predicted"/>
<dbReference type="Gene3D" id="3.10.100.10">
    <property type="entry name" value="Mannose-Binding Protein A, subunit A"/>
    <property type="match status" value="2"/>
</dbReference>
<dbReference type="Pfam" id="PF00059">
    <property type="entry name" value="Lectin_C"/>
    <property type="match status" value="1"/>
</dbReference>
<reference evidence="2" key="1">
    <citation type="journal article" date="2023" name="Front. Mar. Sci.">
        <title>A new Merluccius polli reference genome to investigate the effects of global change in West African waters.</title>
        <authorList>
            <person name="Mateo J.L."/>
            <person name="Blanco-Fernandez C."/>
            <person name="Garcia-Vazquez E."/>
            <person name="Machado-Schiaffino G."/>
        </authorList>
    </citation>
    <scope>NUCLEOTIDE SEQUENCE</scope>
    <source>
        <strain evidence="2">C29</strain>
        <tissue evidence="2">Fin</tissue>
    </source>
</reference>
<name>A0AA47P6W3_MERPO</name>
<dbReference type="InterPro" id="IPR016187">
    <property type="entry name" value="CTDL_fold"/>
</dbReference>
<keyword evidence="3" id="KW-1185">Reference proteome</keyword>
<dbReference type="CDD" id="cd00037">
    <property type="entry name" value="CLECT"/>
    <property type="match status" value="1"/>
</dbReference>
<comment type="caution">
    <text evidence="2">The sequence shown here is derived from an EMBL/GenBank/DDBJ whole genome shotgun (WGS) entry which is preliminary data.</text>
</comment>
<dbReference type="SMART" id="SM00034">
    <property type="entry name" value="CLECT"/>
    <property type="match status" value="2"/>
</dbReference>
<accession>A0AA47P6W3</accession>
<protein>
    <submittedName>
        <fullName evidence="2">Secretory phospholipase A2 receptor</fullName>
    </submittedName>
</protein>
<gene>
    <name evidence="2" type="primary">Pla2r1</name>
    <name evidence="2" type="ORF">N1851_008495</name>
</gene>
<evidence type="ECO:0000313" key="3">
    <source>
        <dbReference type="Proteomes" id="UP001174136"/>
    </source>
</evidence>
<keyword evidence="2" id="KW-0675">Receptor</keyword>
<dbReference type="AlphaFoldDB" id="A0AA47P6W3"/>
<dbReference type="InterPro" id="IPR016186">
    <property type="entry name" value="C-type_lectin-like/link_sf"/>
</dbReference>
<organism evidence="2 3">
    <name type="scientific">Merluccius polli</name>
    <name type="common">Benguela hake</name>
    <name type="synonym">Merluccius cadenati</name>
    <dbReference type="NCBI Taxonomy" id="89951"/>
    <lineage>
        <taxon>Eukaryota</taxon>
        <taxon>Metazoa</taxon>
        <taxon>Chordata</taxon>
        <taxon>Craniata</taxon>
        <taxon>Vertebrata</taxon>
        <taxon>Euteleostomi</taxon>
        <taxon>Actinopterygii</taxon>
        <taxon>Neopterygii</taxon>
        <taxon>Teleostei</taxon>
        <taxon>Neoteleostei</taxon>
        <taxon>Acanthomorphata</taxon>
        <taxon>Zeiogadaria</taxon>
        <taxon>Gadariae</taxon>
        <taxon>Gadiformes</taxon>
        <taxon>Gadoidei</taxon>
        <taxon>Merlucciidae</taxon>
        <taxon>Merluccius</taxon>
    </lineage>
</organism>